<sequence length="163" mass="18657">MTAELMTPEHLFRELEDLRPYEIKTIHKLVEALKRTRDGRLAYIEALMDFQRLGFDKEKGAYVHRMLIKEELMNRYNILHGGITATFIDTAMASSIFQELGEEAKVVTADLSVRFLSPGIKGCLTAYTNVVKKGKTIIVLESKVEDERKRKIATASSTFFRIQ</sequence>
<dbReference type="AlphaFoldDB" id="A0A1I3MLJ3"/>
<feature type="domain" description="Thioesterase" evidence="3">
    <location>
        <begin position="76"/>
        <end position="152"/>
    </location>
</feature>
<evidence type="ECO:0000259" key="3">
    <source>
        <dbReference type="Pfam" id="PF03061"/>
    </source>
</evidence>
<name>A0A1I3MLJ3_9BACL</name>
<dbReference type="RefSeq" id="WP_093228464.1">
    <property type="nucleotide sequence ID" value="NZ_FORR01000003.1"/>
</dbReference>
<evidence type="ECO:0000256" key="2">
    <source>
        <dbReference type="ARBA" id="ARBA00022801"/>
    </source>
</evidence>
<dbReference type="Proteomes" id="UP000199545">
    <property type="component" value="Unassembled WGS sequence"/>
</dbReference>
<comment type="similarity">
    <text evidence="1">Belongs to the thioesterase PaaI family.</text>
</comment>
<proteinExistence type="inferred from homology"/>
<accession>A0A1I3MLJ3</accession>
<dbReference type="EMBL" id="FORR01000003">
    <property type="protein sequence ID" value="SFI97877.1"/>
    <property type="molecule type" value="Genomic_DNA"/>
</dbReference>
<dbReference type="GO" id="GO:0047617">
    <property type="term" value="F:fatty acyl-CoA hydrolase activity"/>
    <property type="evidence" value="ECO:0007669"/>
    <property type="project" value="InterPro"/>
</dbReference>
<dbReference type="InterPro" id="IPR003736">
    <property type="entry name" value="PAAI_dom"/>
</dbReference>
<evidence type="ECO:0000256" key="1">
    <source>
        <dbReference type="ARBA" id="ARBA00008324"/>
    </source>
</evidence>
<evidence type="ECO:0000313" key="4">
    <source>
        <dbReference type="EMBL" id="SFI97877.1"/>
    </source>
</evidence>
<dbReference type="InterPro" id="IPR029069">
    <property type="entry name" value="HotDog_dom_sf"/>
</dbReference>
<dbReference type="SUPFAM" id="SSF54637">
    <property type="entry name" value="Thioesterase/thiol ester dehydrase-isomerase"/>
    <property type="match status" value="1"/>
</dbReference>
<reference evidence="4 5" key="1">
    <citation type="submission" date="2016-10" db="EMBL/GenBank/DDBJ databases">
        <authorList>
            <person name="de Groot N.N."/>
        </authorList>
    </citation>
    <scope>NUCLEOTIDE SEQUENCE [LARGE SCALE GENOMIC DNA]</scope>
    <source>
        <strain evidence="4 5">DSM 44778</strain>
    </source>
</reference>
<dbReference type="OrthoDB" id="2139465at2"/>
<dbReference type="Pfam" id="PF03061">
    <property type="entry name" value="4HBT"/>
    <property type="match status" value="1"/>
</dbReference>
<protein>
    <submittedName>
        <fullName evidence="4">Uncharacterized domain 1-containing protein</fullName>
    </submittedName>
</protein>
<dbReference type="InterPro" id="IPR039298">
    <property type="entry name" value="ACOT13"/>
</dbReference>
<dbReference type="CDD" id="cd03443">
    <property type="entry name" value="PaaI_thioesterase"/>
    <property type="match status" value="1"/>
</dbReference>
<dbReference type="PANTHER" id="PTHR21660:SF1">
    <property type="entry name" value="ACYL-COENZYME A THIOESTERASE 13"/>
    <property type="match status" value="1"/>
</dbReference>
<keyword evidence="5" id="KW-1185">Reference proteome</keyword>
<gene>
    <name evidence="4" type="ORF">SAMN05421852_103119</name>
</gene>
<keyword evidence="2" id="KW-0378">Hydrolase</keyword>
<dbReference type="STRING" id="46223.SAMN05421852_103119"/>
<dbReference type="PANTHER" id="PTHR21660">
    <property type="entry name" value="THIOESTERASE SUPERFAMILY MEMBER-RELATED"/>
    <property type="match status" value="1"/>
</dbReference>
<dbReference type="NCBIfam" id="TIGR00369">
    <property type="entry name" value="unchar_dom_1"/>
    <property type="match status" value="1"/>
</dbReference>
<organism evidence="4 5">
    <name type="scientific">Thermoflavimicrobium dichotomicum</name>
    <dbReference type="NCBI Taxonomy" id="46223"/>
    <lineage>
        <taxon>Bacteria</taxon>
        <taxon>Bacillati</taxon>
        <taxon>Bacillota</taxon>
        <taxon>Bacilli</taxon>
        <taxon>Bacillales</taxon>
        <taxon>Thermoactinomycetaceae</taxon>
        <taxon>Thermoflavimicrobium</taxon>
    </lineage>
</organism>
<evidence type="ECO:0000313" key="5">
    <source>
        <dbReference type="Proteomes" id="UP000199545"/>
    </source>
</evidence>
<dbReference type="InterPro" id="IPR006683">
    <property type="entry name" value="Thioestr_dom"/>
</dbReference>
<dbReference type="Gene3D" id="3.10.129.10">
    <property type="entry name" value="Hotdog Thioesterase"/>
    <property type="match status" value="1"/>
</dbReference>